<dbReference type="GO" id="GO:0010605">
    <property type="term" value="P:negative regulation of macromolecule metabolic process"/>
    <property type="evidence" value="ECO:0007669"/>
    <property type="project" value="UniProtKB-ARBA"/>
</dbReference>
<evidence type="ECO:0000313" key="14">
    <source>
        <dbReference type="Proteomes" id="UP001140011"/>
    </source>
</evidence>
<dbReference type="SUPFAM" id="SSF81301">
    <property type="entry name" value="Nucleotidyltransferase"/>
    <property type="match status" value="1"/>
</dbReference>
<dbReference type="InterPro" id="IPR043519">
    <property type="entry name" value="NT_sf"/>
</dbReference>
<comment type="cofactor">
    <cofactor evidence="2">
        <name>Mg(2+)</name>
        <dbReference type="ChEBI" id="CHEBI:18420"/>
    </cofactor>
</comment>
<evidence type="ECO:0000256" key="9">
    <source>
        <dbReference type="ARBA" id="ARBA00022842"/>
    </source>
</evidence>
<keyword evidence="10" id="KW-1133">Transmembrane helix</keyword>
<sequence>MLHKSADFTRVTNVTHARVPIIKFVFVTPSKYRIEGDISLNGGKGLVNSRLIATYLGLDPRVRQVLSVLKLWAIRRYIINRRILNSIGLMMMSIAFLISRKVIPSLQMLAISHVTLLAWARLAKIHHSPDRIAMLYPAINLASAPTTPESALVELEGSAVRCLQCDVDLPECIVKSTRAYYLNGGELNRWRSPNHDSSATLLFDMFRYYGFEFNPRLHVISPRLGSTTTPRASLYRLPQLDSNKTIEKFSKWRRRLRLLAIEDPFDLVVNCGRNAPPEWVEGLLWEMRRAAWTLLPSEHHQSHHHAKRGIPLDRLVLPSTEMIYCDPGIWASVYHRALQPSQPGSMTPSFDPVMDCVPDRTVDLEGLESAQVADQSASYYYAPKLVKRQ</sequence>
<evidence type="ECO:0000256" key="5">
    <source>
        <dbReference type="ARBA" id="ARBA00012388"/>
    </source>
</evidence>
<comment type="caution">
    <text evidence="13">The sequence shown here is derived from an EMBL/GenBank/DDBJ whole genome shotgun (WGS) entry which is preliminary data.</text>
</comment>
<evidence type="ECO:0000256" key="10">
    <source>
        <dbReference type="SAM" id="Phobius"/>
    </source>
</evidence>
<protein>
    <recommendedName>
        <fullName evidence="5">polynucleotide adenylyltransferase</fullName>
        <ecNumber evidence="5">2.7.7.19</ecNumber>
    </recommendedName>
</protein>
<dbReference type="EMBL" id="JANBUH010000266">
    <property type="protein sequence ID" value="KAJ2752592.1"/>
    <property type="molecule type" value="Genomic_DNA"/>
</dbReference>
<dbReference type="OrthoDB" id="2274644at2759"/>
<dbReference type="Proteomes" id="UP001140011">
    <property type="component" value="Unassembled WGS sequence"/>
</dbReference>
<evidence type="ECO:0000256" key="6">
    <source>
        <dbReference type="ARBA" id="ARBA00022490"/>
    </source>
</evidence>
<evidence type="ECO:0000256" key="4">
    <source>
        <dbReference type="ARBA" id="ARBA00008593"/>
    </source>
</evidence>
<feature type="domain" description="PAP-associated" evidence="11">
    <location>
        <begin position="199"/>
        <end position="267"/>
    </location>
</feature>
<comment type="subcellular location">
    <subcellularLocation>
        <location evidence="3">Cytoplasm</location>
    </subcellularLocation>
</comment>
<feature type="transmembrane region" description="Helical" evidence="10">
    <location>
        <begin position="83"/>
        <end position="99"/>
    </location>
</feature>
<evidence type="ECO:0000256" key="8">
    <source>
        <dbReference type="ARBA" id="ARBA00022723"/>
    </source>
</evidence>
<gene>
    <name evidence="13" type="ORF">GGI19_003725</name>
</gene>
<dbReference type="InterPro" id="IPR054708">
    <property type="entry name" value="MTPAP-like_central"/>
</dbReference>
<dbReference type="Gene3D" id="1.10.1410.10">
    <property type="match status" value="1"/>
</dbReference>
<evidence type="ECO:0000259" key="12">
    <source>
        <dbReference type="Pfam" id="PF22600"/>
    </source>
</evidence>
<keyword evidence="8" id="KW-0479">Metal-binding</keyword>
<feature type="domain" description="Poly(A) RNA polymerase mitochondrial-like central palm" evidence="12">
    <location>
        <begin position="2"/>
        <end position="55"/>
    </location>
</feature>
<keyword evidence="10" id="KW-0472">Membrane</keyword>
<comment type="cofactor">
    <cofactor evidence="1">
        <name>Mn(2+)</name>
        <dbReference type="ChEBI" id="CHEBI:29035"/>
    </cofactor>
</comment>
<evidence type="ECO:0000256" key="3">
    <source>
        <dbReference type="ARBA" id="ARBA00004496"/>
    </source>
</evidence>
<dbReference type="InterPro" id="IPR002058">
    <property type="entry name" value="PAP_assoc"/>
</dbReference>
<evidence type="ECO:0000256" key="2">
    <source>
        <dbReference type="ARBA" id="ARBA00001946"/>
    </source>
</evidence>
<comment type="similarity">
    <text evidence="4">Belongs to the DNA polymerase type-B-like family.</text>
</comment>
<keyword evidence="14" id="KW-1185">Reference proteome</keyword>
<reference evidence="13" key="1">
    <citation type="submission" date="2022-07" db="EMBL/GenBank/DDBJ databases">
        <title>Phylogenomic reconstructions and comparative analyses of Kickxellomycotina fungi.</title>
        <authorList>
            <person name="Reynolds N.K."/>
            <person name="Stajich J.E."/>
            <person name="Barry K."/>
            <person name="Grigoriev I.V."/>
            <person name="Crous P."/>
            <person name="Smith M.E."/>
        </authorList>
    </citation>
    <scope>NUCLEOTIDE SEQUENCE</scope>
    <source>
        <strain evidence="13">BCRC 34297</strain>
    </source>
</reference>
<evidence type="ECO:0000256" key="1">
    <source>
        <dbReference type="ARBA" id="ARBA00001936"/>
    </source>
</evidence>
<dbReference type="Pfam" id="PF03828">
    <property type="entry name" value="PAP_assoc"/>
    <property type="match status" value="1"/>
</dbReference>
<organism evidence="13 14">
    <name type="scientific">Coemansia pectinata</name>
    <dbReference type="NCBI Taxonomy" id="1052879"/>
    <lineage>
        <taxon>Eukaryota</taxon>
        <taxon>Fungi</taxon>
        <taxon>Fungi incertae sedis</taxon>
        <taxon>Zoopagomycota</taxon>
        <taxon>Kickxellomycotina</taxon>
        <taxon>Kickxellomycetes</taxon>
        <taxon>Kickxellales</taxon>
        <taxon>Kickxellaceae</taxon>
        <taxon>Coemansia</taxon>
    </lineage>
</organism>
<keyword evidence="6" id="KW-0963">Cytoplasm</keyword>
<keyword evidence="9" id="KW-0460">Magnesium</keyword>
<name>A0A9W8LB84_9FUNG</name>
<dbReference type="GO" id="GO:0005737">
    <property type="term" value="C:cytoplasm"/>
    <property type="evidence" value="ECO:0007669"/>
    <property type="project" value="UniProtKB-SubCell"/>
</dbReference>
<dbReference type="EC" id="2.7.7.19" evidence="5"/>
<evidence type="ECO:0000256" key="7">
    <source>
        <dbReference type="ARBA" id="ARBA00022679"/>
    </source>
</evidence>
<evidence type="ECO:0000259" key="11">
    <source>
        <dbReference type="Pfam" id="PF03828"/>
    </source>
</evidence>
<keyword evidence="10" id="KW-0812">Transmembrane</keyword>
<accession>A0A9W8LB84</accession>
<dbReference type="PANTHER" id="PTHR12271">
    <property type="entry name" value="POLY A POLYMERASE CID PAP -RELATED"/>
    <property type="match status" value="1"/>
</dbReference>
<dbReference type="GO" id="GO:0031123">
    <property type="term" value="P:RNA 3'-end processing"/>
    <property type="evidence" value="ECO:0007669"/>
    <property type="project" value="TreeGrafter"/>
</dbReference>
<dbReference type="GO" id="GO:0046872">
    <property type="term" value="F:metal ion binding"/>
    <property type="evidence" value="ECO:0007669"/>
    <property type="project" value="UniProtKB-KW"/>
</dbReference>
<dbReference type="Pfam" id="PF22600">
    <property type="entry name" value="MTPAP-like_central"/>
    <property type="match status" value="1"/>
</dbReference>
<dbReference type="GO" id="GO:1990817">
    <property type="term" value="F:poly(A) RNA polymerase activity"/>
    <property type="evidence" value="ECO:0007669"/>
    <property type="project" value="UniProtKB-EC"/>
</dbReference>
<dbReference type="PANTHER" id="PTHR12271:SF40">
    <property type="entry name" value="POLY(A) RNA POLYMERASE GLD2"/>
    <property type="match status" value="1"/>
</dbReference>
<keyword evidence="7" id="KW-0808">Transferase</keyword>
<dbReference type="SUPFAM" id="SSF81631">
    <property type="entry name" value="PAP/OAS1 substrate-binding domain"/>
    <property type="match status" value="1"/>
</dbReference>
<proteinExistence type="inferred from homology"/>
<dbReference type="AlphaFoldDB" id="A0A9W8LB84"/>
<evidence type="ECO:0000313" key="13">
    <source>
        <dbReference type="EMBL" id="KAJ2752592.1"/>
    </source>
</evidence>